<dbReference type="GO" id="GO:0004659">
    <property type="term" value="F:prenyltransferase activity"/>
    <property type="evidence" value="ECO:0007669"/>
    <property type="project" value="InterPro"/>
</dbReference>
<evidence type="ECO:0000313" key="7">
    <source>
        <dbReference type="Proteomes" id="UP000258309"/>
    </source>
</evidence>
<comment type="caution">
    <text evidence="6">The sequence shown here is derived from an EMBL/GenBank/DDBJ whole genome shotgun (WGS) entry which is preliminary data.</text>
</comment>
<accession>A0A3E2HFL7</accession>
<name>A0A3E2HFL7_SCYLI</name>
<evidence type="ECO:0000256" key="4">
    <source>
        <dbReference type="RuleBase" id="RU004466"/>
    </source>
</evidence>
<dbReference type="GO" id="GO:0046165">
    <property type="term" value="P:alcohol biosynthetic process"/>
    <property type="evidence" value="ECO:0007669"/>
    <property type="project" value="UniProtKB-ARBA"/>
</dbReference>
<dbReference type="PROSITE" id="PS00723">
    <property type="entry name" value="POLYPRENYL_SYNTHASE_1"/>
    <property type="match status" value="1"/>
</dbReference>
<evidence type="ECO:0008006" key="8">
    <source>
        <dbReference type="Google" id="ProtNLM"/>
    </source>
</evidence>
<proteinExistence type="inferred from homology"/>
<dbReference type="GO" id="GO:0046872">
    <property type="term" value="F:metal ion binding"/>
    <property type="evidence" value="ECO:0007669"/>
    <property type="project" value="UniProtKB-KW"/>
</dbReference>
<dbReference type="GO" id="GO:0008299">
    <property type="term" value="P:isoprenoid biosynthetic process"/>
    <property type="evidence" value="ECO:0007669"/>
    <property type="project" value="InterPro"/>
</dbReference>
<dbReference type="AlphaFoldDB" id="A0A3E2HFL7"/>
<dbReference type="CDD" id="cd00685">
    <property type="entry name" value="Trans_IPPS_HT"/>
    <property type="match status" value="1"/>
</dbReference>
<dbReference type="OrthoDB" id="6921389at2759"/>
<dbReference type="Gene3D" id="1.10.600.10">
    <property type="entry name" value="Farnesyl Diphosphate Synthase"/>
    <property type="match status" value="1"/>
</dbReference>
<dbReference type="PROSITE" id="PS00444">
    <property type="entry name" value="POLYPRENYL_SYNTHASE_2"/>
    <property type="match status" value="1"/>
</dbReference>
<evidence type="ECO:0000256" key="5">
    <source>
        <dbReference type="SAM" id="MobiDB-lite"/>
    </source>
</evidence>
<evidence type="ECO:0000313" key="6">
    <source>
        <dbReference type="EMBL" id="RFU31942.1"/>
    </source>
</evidence>
<comment type="similarity">
    <text evidence="4">Belongs to the FPP/GGPP synthase family.</text>
</comment>
<evidence type="ECO:0000256" key="3">
    <source>
        <dbReference type="ARBA" id="ARBA00022842"/>
    </source>
</evidence>
<dbReference type="InterPro" id="IPR008949">
    <property type="entry name" value="Isoprenoid_synthase_dom_sf"/>
</dbReference>
<dbReference type="InterPro" id="IPR033749">
    <property type="entry name" value="Polyprenyl_synt_CS"/>
</dbReference>
<sequence length="408" mass="46585">MSEYSPGYDDRIAGKIPTTELLTQLKSPTGICLSHSSLNQAITLVPLDLAESESQPYHSRRNSFTGHERANLLPSSGQPDSPEIESVRSGRFKIWRDQDEAVNPKYPKAPYEYMAGLPRKNFRSLLIMAFNEWFQISEEQCTIVSNIVGVLHNASLMIDDIQDGSKLRRGMPVTHSVYGIAQTINAANYMYFEAQHQLCSLPNWEKTVRVFEEELLYLHRGQGMELYWRDTFTPPTLDEYLQMVSNKTGGLFRLALRLLQTTSGKSDKRLEPLADIFGIIYQVLDDYKNLLDGKMATTKGYCDDISEGKFSFPIVHALSKAGPDCEIIKILKSRPQENHLKAYIVRYLENESRSFEYTRRFLKELQVYAKGQLANLGHQNSMLEKLLDILDEHMRAICYKPEDHAVGV</sequence>
<keyword evidence="3" id="KW-0460">Magnesium</keyword>
<dbReference type="Pfam" id="PF00348">
    <property type="entry name" value="polyprenyl_synt"/>
    <property type="match status" value="1"/>
</dbReference>
<dbReference type="STRING" id="5539.A0A3E2HFL7"/>
<dbReference type="EMBL" id="NCSJ02000065">
    <property type="protein sequence ID" value="RFU31942.1"/>
    <property type="molecule type" value="Genomic_DNA"/>
</dbReference>
<feature type="non-terminal residue" evidence="6">
    <location>
        <position position="1"/>
    </location>
</feature>
<dbReference type="InterPro" id="IPR000092">
    <property type="entry name" value="Polyprenyl_synt"/>
</dbReference>
<keyword evidence="7" id="KW-1185">Reference proteome</keyword>
<organism evidence="6 7">
    <name type="scientific">Scytalidium lignicola</name>
    <name type="common">Hyphomycete</name>
    <dbReference type="NCBI Taxonomy" id="5539"/>
    <lineage>
        <taxon>Eukaryota</taxon>
        <taxon>Fungi</taxon>
        <taxon>Dikarya</taxon>
        <taxon>Ascomycota</taxon>
        <taxon>Pezizomycotina</taxon>
        <taxon>Leotiomycetes</taxon>
        <taxon>Leotiomycetes incertae sedis</taxon>
        <taxon>Scytalidium</taxon>
    </lineage>
</organism>
<gene>
    <name evidence="6" type="ORF">B7463_g4440</name>
</gene>
<dbReference type="OMA" id="LISHAVW"/>
<dbReference type="PANTHER" id="PTHR12001:SF44">
    <property type="entry name" value="GERANYLGERANYL PYROPHOSPHATE SYNTHASE"/>
    <property type="match status" value="1"/>
</dbReference>
<dbReference type="SFLD" id="SFLDS00005">
    <property type="entry name" value="Isoprenoid_Synthase_Type_I"/>
    <property type="match status" value="1"/>
</dbReference>
<feature type="compositionally biased region" description="Polar residues" evidence="5">
    <location>
        <begin position="56"/>
        <end position="65"/>
    </location>
</feature>
<dbReference type="GO" id="GO:0043386">
    <property type="term" value="P:mycotoxin biosynthetic process"/>
    <property type="evidence" value="ECO:0007669"/>
    <property type="project" value="UniProtKB-ARBA"/>
</dbReference>
<dbReference type="PANTHER" id="PTHR12001">
    <property type="entry name" value="GERANYLGERANYL PYROPHOSPHATE SYNTHASE"/>
    <property type="match status" value="1"/>
</dbReference>
<protein>
    <recommendedName>
        <fullName evidence="8">Dimethylallyltranstransferase</fullName>
    </recommendedName>
</protein>
<keyword evidence="2" id="KW-0479">Metal-binding</keyword>
<feature type="region of interest" description="Disordered" evidence="5">
    <location>
        <begin position="56"/>
        <end position="85"/>
    </location>
</feature>
<reference evidence="6 7" key="1">
    <citation type="submission" date="2018-05" db="EMBL/GenBank/DDBJ databases">
        <title>Draft genome sequence of Scytalidium lignicola DSM 105466, a ubiquitous saprotrophic fungus.</title>
        <authorList>
            <person name="Buettner E."/>
            <person name="Gebauer A.M."/>
            <person name="Hofrichter M."/>
            <person name="Liers C."/>
            <person name="Kellner H."/>
        </authorList>
    </citation>
    <scope>NUCLEOTIDE SEQUENCE [LARGE SCALE GENOMIC DNA]</scope>
    <source>
        <strain evidence="6 7">DSM 105466</strain>
    </source>
</reference>
<dbReference type="SUPFAM" id="SSF48576">
    <property type="entry name" value="Terpenoid synthases"/>
    <property type="match status" value="1"/>
</dbReference>
<keyword evidence="1 4" id="KW-0808">Transferase</keyword>
<evidence type="ECO:0000256" key="1">
    <source>
        <dbReference type="ARBA" id="ARBA00022679"/>
    </source>
</evidence>
<evidence type="ECO:0000256" key="2">
    <source>
        <dbReference type="ARBA" id="ARBA00022723"/>
    </source>
</evidence>
<feature type="non-terminal residue" evidence="6">
    <location>
        <position position="408"/>
    </location>
</feature>
<dbReference type="Proteomes" id="UP000258309">
    <property type="component" value="Unassembled WGS sequence"/>
</dbReference>